<dbReference type="EMBL" id="FZPD01000002">
    <property type="protein sequence ID" value="SNS70279.1"/>
    <property type="molecule type" value="Genomic_DNA"/>
</dbReference>
<dbReference type="OrthoDB" id="982587at2"/>
<reference evidence="2 3" key="1">
    <citation type="submission" date="2017-06" db="EMBL/GenBank/DDBJ databases">
        <authorList>
            <person name="Kim H.J."/>
            <person name="Triplett B.A."/>
        </authorList>
    </citation>
    <scope>NUCLEOTIDE SEQUENCE [LARGE SCALE GENOMIC DNA]</scope>
    <source>
        <strain evidence="2 3">DSM 19307</strain>
    </source>
</reference>
<feature type="domain" description="Transcription regulator PadR N-terminal" evidence="1">
    <location>
        <begin position="22"/>
        <end position="89"/>
    </location>
</feature>
<dbReference type="Pfam" id="PF03551">
    <property type="entry name" value="PadR"/>
    <property type="match status" value="1"/>
</dbReference>
<evidence type="ECO:0000313" key="2">
    <source>
        <dbReference type="EMBL" id="SNS70279.1"/>
    </source>
</evidence>
<dbReference type="Proteomes" id="UP000198393">
    <property type="component" value="Unassembled WGS sequence"/>
</dbReference>
<dbReference type="RefSeq" id="WP_089355690.1">
    <property type="nucleotide sequence ID" value="NZ_FZPD01000002.1"/>
</dbReference>
<dbReference type="SUPFAM" id="SSF46785">
    <property type="entry name" value="Winged helix' DNA-binding domain"/>
    <property type="match status" value="1"/>
</dbReference>
<dbReference type="InterPro" id="IPR005149">
    <property type="entry name" value="Tscrpt_reg_PadR_N"/>
</dbReference>
<sequence>MKGNHLGELEELVLLTVGSLYNEAYGVAVMDEIRENAGRDMNISAIHAVLRRLEEKGLLKSHMGGSTNERGGRRKRLFTLTKAGKLALDQSISLRQSLYERIPNITYSFSI</sequence>
<evidence type="ECO:0000313" key="3">
    <source>
        <dbReference type="Proteomes" id="UP000198393"/>
    </source>
</evidence>
<dbReference type="Gene3D" id="1.10.10.10">
    <property type="entry name" value="Winged helix-like DNA-binding domain superfamily/Winged helix DNA-binding domain"/>
    <property type="match status" value="1"/>
</dbReference>
<proteinExistence type="predicted"/>
<keyword evidence="3" id="KW-1185">Reference proteome</keyword>
<dbReference type="AlphaFoldDB" id="A0A239GM61"/>
<accession>A0A239GM61</accession>
<gene>
    <name evidence="2" type="ORF">SAMN05421640_0917</name>
</gene>
<dbReference type="InterPro" id="IPR036390">
    <property type="entry name" value="WH_DNA-bd_sf"/>
</dbReference>
<protein>
    <submittedName>
        <fullName evidence="2">Transcriptional regulator PadR-like family protein</fullName>
    </submittedName>
</protein>
<name>A0A239GM61_EKHLU</name>
<dbReference type="InterPro" id="IPR036388">
    <property type="entry name" value="WH-like_DNA-bd_sf"/>
</dbReference>
<organism evidence="2 3">
    <name type="scientific">Ekhidna lutea</name>
    <dbReference type="NCBI Taxonomy" id="447679"/>
    <lineage>
        <taxon>Bacteria</taxon>
        <taxon>Pseudomonadati</taxon>
        <taxon>Bacteroidota</taxon>
        <taxon>Cytophagia</taxon>
        <taxon>Cytophagales</taxon>
        <taxon>Reichenbachiellaceae</taxon>
        <taxon>Ekhidna</taxon>
    </lineage>
</organism>
<evidence type="ECO:0000259" key="1">
    <source>
        <dbReference type="Pfam" id="PF03551"/>
    </source>
</evidence>